<reference evidence="1 2" key="1">
    <citation type="submission" date="2024-04" db="EMBL/GenBank/DDBJ databases">
        <title>Genome assembly C_amara_ONT_v2.</title>
        <authorList>
            <person name="Yant L."/>
            <person name="Moore C."/>
            <person name="Slenker M."/>
        </authorList>
    </citation>
    <scope>NUCLEOTIDE SEQUENCE [LARGE SCALE GENOMIC DNA]</scope>
    <source>
        <tissue evidence="1">Leaf</tissue>
    </source>
</reference>
<dbReference type="AlphaFoldDB" id="A0ABD1BLS5"/>
<proteinExistence type="predicted"/>
<keyword evidence="2" id="KW-1185">Reference proteome</keyword>
<dbReference type="Proteomes" id="UP001558713">
    <property type="component" value="Unassembled WGS sequence"/>
</dbReference>
<evidence type="ECO:0000313" key="2">
    <source>
        <dbReference type="Proteomes" id="UP001558713"/>
    </source>
</evidence>
<organism evidence="1 2">
    <name type="scientific">Cardamine amara subsp. amara</name>
    <dbReference type="NCBI Taxonomy" id="228776"/>
    <lineage>
        <taxon>Eukaryota</taxon>
        <taxon>Viridiplantae</taxon>
        <taxon>Streptophyta</taxon>
        <taxon>Embryophyta</taxon>
        <taxon>Tracheophyta</taxon>
        <taxon>Spermatophyta</taxon>
        <taxon>Magnoliopsida</taxon>
        <taxon>eudicotyledons</taxon>
        <taxon>Gunneridae</taxon>
        <taxon>Pentapetalae</taxon>
        <taxon>rosids</taxon>
        <taxon>malvids</taxon>
        <taxon>Brassicales</taxon>
        <taxon>Brassicaceae</taxon>
        <taxon>Cardamineae</taxon>
        <taxon>Cardamine</taxon>
    </lineage>
</organism>
<gene>
    <name evidence="1" type="ORF">V5N11_033128</name>
</gene>
<name>A0ABD1BLS5_CARAN</name>
<protein>
    <submittedName>
        <fullName evidence="1">Uncharacterized protein</fullName>
    </submittedName>
</protein>
<dbReference type="PANTHER" id="PTHR33240:SF8">
    <property type="entry name" value="OS03G0439900 PROTEIN"/>
    <property type="match status" value="1"/>
</dbReference>
<evidence type="ECO:0000313" key="1">
    <source>
        <dbReference type="EMBL" id="KAL1218140.1"/>
    </source>
</evidence>
<accession>A0ABD1BLS5</accession>
<dbReference type="EMBL" id="JBANAX010000224">
    <property type="protein sequence ID" value="KAL1218140.1"/>
    <property type="molecule type" value="Genomic_DNA"/>
</dbReference>
<comment type="caution">
    <text evidence="1">The sequence shown here is derived from an EMBL/GenBank/DDBJ whole genome shotgun (WGS) entry which is preliminary data.</text>
</comment>
<dbReference type="PANTHER" id="PTHR33240">
    <property type="entry name" value="OS08G0508500 PROTEIN"/>
    <property type="match status" value="1"/>
</dbReference>
<sequence>MGGIILCNDSIRSIKEYQRKAESAYTWPQPAQVNVIEGVNHPIIFSDADTWGLDLPHNDPLVITLTIGDCNVRKVLVDIDSSVDLIYKETLVKMGVSILHIKPFERRLTAFDNRSIKEAGTIKLPIQAGSVTKRS</sequence>